<evidence type="ECO:0000313" key="1">
    <source>
        <dbReference type="EMBL" id="KIJ99340.1"/>
    </source>
</evidence>
<protein>
    <recommendedName>
        <fullName evidence="3">F-box domain-containing protein</fullName>
    </recommendedName>
</protein>
<dbReference type="AlphaFoldDB" id="A0A0C9X2P4"/>
<evidence type="ECO:0008006" key="3">
    <source>
        <dbReference type="Google" id="ProtNLM"/>
    </source>
</evidence>
<organism evidence="1 2">
    <name type="scientific">Laccaria amethystina LaAM-08-1</name>
    <dbReference type="NCBI Taxonomy" id="1095629"/>
    <lineage>
        <taxon>Eukaryota</taxon>
        <taxon>Fungi</taxon>
        <taxon>Dikarya</taxon>
        <taxon>Basidiomycota</taxon>
        <taxon>Agaricomycotina</taxon>
        <taxon>Agaricomycetes</taxon>
        <taxon>Agaricomycetidae</taxon>
        <taxon>Agaricales</taxon>
        <taxon>Agaricineae</taxon>
        <taxon>Hydnangiaceae</taxon>
        <taxon>Laccaria</taxon>
    </lineage>
</organism>
<reference evidence="1 2" key="1">
    <citation type="submission" date="2014-04" db="EMBL/GenBank/DDBJ databases">
        <authorList>
            <consortium name="DOE Joint Genome Institute"/>
            <person name="Kuo A."/>
            <person name="Kohler A."/>
            <person name="Nagy L.G."/>
            <person name="Floudas D."/>
            <person name="Copeland A."/>
            <person name="Barry K.W."/>
            <person name="Cichocki N."/>
            <person name="Veneault-Fourrey C."/>
            <person name="LaButti K."/>
            <person name="Lindquist E.A."/>
            <person name="Lipzen A."/>
            <person name="Lundell T."/>
            <person name="Morin E."/>
            <person name="Murat C."/>
            <person name="Sun H."/>
            <person name="Tunlid A."/>
            <person name="Henrissat B."/>
            <person name="Grigoriev I.V."/>
            <person name="Hibbett D.S."/>
            <person name="Martin F."/>
            <person name="Nordberg H.P."/>
            <person name="Cantor M.N."/>
            <person name="Hua S.X."/>
        </authorList>
    </citation>
    <scope>NUCLEOTIDE SEQUENCE [LARGE SCALE GENOMIC DNA]</scope>
    <source>
        <strain evidence="1 2">LaAM-08-1</strain>
    </source>
</reference>
<dbReference type="OrthoDB" id="3039255at2759"/>
<dbReference type="Proteomes" id="UP000054477">
    <property type="component" value="Unassembled WGS sequence"/>
</dbReference>
<reference evidence="2" key="2">
    <citation type="submission" date="2015-01" db="EMBL/GenBank/DDBJ databases">
        <title>Evolutionary Origins and Diversification of the Mycorrhizal Mutualists.</title>
        <authorList>
            <consortium name="DOE Joint Genome Institute"/>
            <consortium name="Mycorrhizal Genomics Consortium"/>
            <person name="Kohler A."/>
            <person name="Kuo A."/>
            <person name="Nagy L.G."/>
            <person name="Floudas D."/>
            <person name="Copeland A."/>
            <person name="Barry K.W."/>
            <person name="Cichocki N."/>
            <person name="Veneault-Fourrey C."/>
            <person name="LaButti K."/>
            <person name="Lindquist E.A."/>
            <person name="Lipzen A."/>
            <person name="Lundell T."/>
            <person name="Morin E."/>
            <person name="Murat C."/>
            <person name="Riley R."/>
            <person name="Ohm R."/>
            <person name="Sun H."/>
            <person name="Tunlid A."/>
            <person name="Henrissat B."/>
            <person name="Grigoriev I.V."/>
            <person name="Hibbett D.S."/>
            <person name="Martin F."/>
        </authorList>
    </citation>
    <scope>NUCLEOTIDE SEQUENCE [LARGE SCALE GENOMIC DNA]</scope>
    <source>
        <strain evidence="2">LaAM-08-1</strain>
    </source>
</reference>
<accession>A0A0C9X2P4</accession>
<dbReference type="EMBL" id="KN838649">
    <property type="protein sequence ID" value="KIJ99340.1"/>
    <property type="molecule type" value="Genomic_DNA"/>
</dbReference>
<keyword evidence="2" id="KW-1185">Reference proteome</keyword>
<proteinExistence type="predicted"/>
<dbReference type="HOGENOM" id="CLU_028894_2_0_1"/>
<evidence type="ECO:0000313" key="2">
    <source>
        <dbReference type="Proteomes" id="UP000054477"/>
    </source>
</evidence>
<name>A0A0C9X2P4_9AGAR</name>
<gene>
    <name evidence="1" type="ORF">K443DRAFT_133136</name>
</gene>
<sequence length="480" mass="55681">MQSIVADVPYEVWQNIASFLTPQEVKNIYAVNRPLFLIAMEERYRSVYIGNLEDAETIRSFRRLTDKFSAQYVRELHMCPCPLEPLPVAPRRRKWWERLSYTLRGTKSSSRTAQKQILTQLNASETLLAILANLSSVTRYHLQCDPIGYSTTFRRSALPYILAAWSSFGSNLRHLHLSVSLEVIPNTIELIIDIFVAYQTTDHTRIIHFPLLEFVNNHCEKLTLFAMGALRRFDLHLVLRELSPMPLLKSFAFSDTYYDLETQKLSGLHKFLQVNSQQLEKLDILFYSFYGVFSPGSLWFTQPCFQVPLPRLKCLTLRIFKYPDDVVGGIVECVHQYTNTLTYLDLGTGYFRLGDLKELTQGFANKSNFRKFAFNALFLSPQLLHLLSHNLAHLEDLNIKFRKVTPYESDFQGSYPSDSSRFYREMVFIPFPDTWTLRSLCLTSTSRENGDMDIMIRRAVVRAFPLVVAFNGVSRREYTQ</sequence>
<dbReference type="SUPFAM" id="SSF52047">
    <property type="entry name" value="RNI-like"/>
    <property type="match status" value="1"/>
</dbReference>